<evidence type="ECO:0000313" key="7">
    <source>
        <dbReference type="EMBL" id="GGX83574.1"/>
    </source>
</evidence>
<gene>
    <name evidence="7" type="ORF">GCM10010515_58920</name>
</gene>
<evidence type="ECO:0000313" key="8">
    <source>
        <dbReference type="Proteomes" id="UP000645555"/>
    </source>
</evidence>
<evidence type="ECO:0008006" key="9">
    <source>
        <dbReference type="Google" id="ProtNLM"/>
    </source>
</evidence>
<evidence type="ECO:0000256" key="1">
    <source>
        <dbReference type="ARBA" id="ARBA00005189"/>
    </source>
</evidence>
<dbReference type="InterPro" id="IPR052351">
    <property type="entry name" value="Ornithine_N-alpha-AT"/>
</dbReference>
<keyword evidence="3" id="KW-0808">Transferase</keyword>
<feature type="region of interest" description="Disordered" evidence="6">
    <location>
        <begin position="1"/>
        <end position="135"/>
    </location>
</feature>
<accession>A0A918NNP6</accession>
<comment type="caution">
    <text evidence="7">The sequence shown here is derived from an EMBL/GenBank/DDBJ whole genome shotgun (WGS) entry which is preliminary data.</text>
</comment>
<dbReference type="GO" id="GO:0016746">
    <property type="term" value="F:acyltransferase activity"/>
    <property type="evidence" value="ECO:0007669"/>
    <property type="project" value="UniProtKB-KW"/>
</dbReference>
<evidence type="ECO:0000256" key="3">
    <source>
        <dbReference type="ARBA" id="ARBA00022679"/>
    </source>
</evidence>
<dbReference type="InterPro" id="IPR016181">
    <property type="entry name" value="Acyl_CoA_acyltransferase"/>
</dbReference>
<dbReference type="Proteomes" id="UP000645555">
    <property type="component" value="Unassembled WGS sequence"/>
</dbReference>
<evidence type="ECO:0000256" key="4">
    <source>
        <dbReference type="ARBA" id="ARBA00023098"/>
    </source>
</evidence>
<keyword evidence="5" id="KW-0012">Acyltransferase</keyword>
<proteinExistence type="predicted"/>
<reference evidence="7" key="1">
    <citation type="journal article" date="2014" name="Int. J. Syst. Evol. Microbiol.">
        <title>Complete genome sequence of Corynebacterium casei LMG S-19264T (=DSM 44701T), isolated from a smear-ripened cheese.</title>
        <authorList>
            <consortium name="US DOE Joint Genome Institute (JGI-PGF)"/>
            <person name="Walter F."/>
            <person name="Albersmeier A."/>
            <person name="Kalinowski J."/>
            <person name="Ruckert C."/>
        </authorList>
    </citation>
    <scope>NUCLEOTIDE SEQUENCE</scope>
    <source>
        <strain evidence="7">JCM 4956</strain>
    </source>
</reference>
<feature type="compositionally biased region" description="Low complexity" evidence="6">
    <location>
        <begin position="20"/>
        <end position="44"/>
    </location>
</feature>
<dbReference type="Gene3D" id="3.40.630.30">
    <property type="match status" value="1"/>
</dbReference>
<name>A0A918NNP6_9ACTN</name>
<dbReference type="GO" id="GO:0006629">
    <property type="term" value="P:lipid metabolic process"/>
    <property type="evidence" value="ECO:0007669"/>
    <property type="project" value="UniProtKB-KW"/>
</dbReference>
<evidence type="ECO:0000256" key="5">
    <source>
        <dbReference type="ARBA" id="ARBA00023315"/>
    </source>
</evidence>
<dbReference type="PANTHER" id="PTHR37323">
    <property type="entry name" value="GCN5-RELATED N-ACETYLTRANSFERASE"/>
    <property type="match status" value="1"/>
</dbReference>
<keyword evidence="8" id="KW-1185">Reference proteome</keyword>
<evidence type="ECO:0000256" key="6">
    <source>
        <dbReference type="SAM" id="MobiDB-lite"/>
    </source>
</evidence>
<organism evidence="7 8">
    <name type="scientific">Streptomyces fructofermentans</name>
    <dbReference type="NCBI Taxonomy" id="152141"/>
    <lineage>
        <taxon>Bacteria</taxon>
        <taxon>Bacillati</taxon>
        <taxon>Actinomycetota</taxon>
        <taxon>Actinomycetes</taxon>
        <taxon>Kitasatosporales</taxon>
        <taxon>Streptomycetaceae</taxon>
        <taxon>Streptomyces</taxon>
    </lineage>
</organism>
<reference evidence="7" key="2">
    <citation type="submission" date="2020-09" db="EMBL/GenBank/DDBJ databases">
        <authorList>
            <person name="Sun Q."/>
            <person name="Ohkuma M."/>
        </authorList>
    </citation>
    <scope>NUCLEOTIDE SEQUENCE</scope>
    <source>
        <strain evidence="7">JCM 4956</strain>
    </source>
</reference>
<keyword evidence="2" id="KW-0444">Lipid biosynthesis</keyword>
<comment type="pathway">
    <text evidence="1">Lipid metabolism.</text>
</comment>
<dbReference type="PANTHER" id="PTHR37323:SF1">
    <property type="entry name" value="L-ORNITHINE N(ALPHA)-ACYLTRANSFERASE"/>
    <property type="match status" value="1"/>
</dbReference>
<dbReference type="Pfam" id="PF13444">
    <property type="entry name" value="Acetyltransf_5"/>
    <property type="match status" value="1"/>
</dbReference>
<dbReference type="SUPFAM" id="SSF55729">
    <property type="entry name" value="Acyl-CoA N-acyltransferases (Nat)"/>
    <property type="match status" value="1"/>
</dbReference>
<dbReference type="AlphaFoldDB" id="A0A918NNP6"/>
<keyword evidence="4" id="KW-0443">Lipid metabolism</keyword>
<sequence length="373" mass="40296">MAPGRTDLLAHGLTSHPVKPAGGRARRTGAAGVPPGAVPPGGTTHHPVPFQGPEGRRPRRRTADGARPGPPARHSGPCRSASPHPLSRHASRAGQPGSEEQERRHRPPHPARDQERAMTGVSTLDRPPQPSAPTRYTVTLARDEADVRAAQRLRHDVFAGEMGALLNSPSPGLDTDAFDAYCDHLIVRDTTTGQVVGTYRLLPPERAAVAGRLYSEGEFDLSALDPIRPGLVEVGRSCVHPDHRDGAVIGLVWAGIARYMTDRGHEWLAGCCSVPLADGGATAAGTWDRVRAKHLSPEEFRVRPLRPWVPEGVTPAARTELPALLRGYLRLGAWVCAEPAHDPDFGVADLYVLLSMRRIDPRYLRHFLSLVPA</sequence>
<protein>
    <recommendedName>
        <fullName evidence="9">GNAT family N-acetyltransferase</fullName>
    </recommendedName>
</protein>
<evidence type="ECO:0000256" key="2">
    <source>
        <dbReference type="ARBA" id="ARBA00022516"/>
    </source>
</evidence>
<dbReference type="EMBL" id="BMWD01000025">
    <property type="protein sequence ID" value="GGX83574.1"/>
    <property type="molecule type" value="Genomic_DNA"/>
</dbReference>